<protein>
    <submittedName>
        <fullName evidence="2">Uncharacterized protein</fullName>
    </submittedName>
</protein>
<evidence type="ECO:0000313" key="3">
    <source>
        <dbReference type="Proteomes" id="UP001221757"/>
    </source>
</evidence>
<accession>A0AAD7G3V0</accession>
<keyword evidence="3" id="KW-1185">Reference proteome</keyword>
<dbReference type="AlphaFoldDB" id="A0AAD7G3V0"/>
<evidence type="ECO:0000313" key="2">
    <source>
        <dbReference type="EMBL" id="KAJ7656702.1"/>
    </source>
</evidence>
<feature type="region of interest" description="Disordered" evidence="1">
    <location>
        <begin position="188"/>
        <end position="212"/>
    </location>
</feature>
<comment type="caution">
    <text evidence="2">The sequence shown here is derived from an EMBL/GenBank/DDBJ whole genome shotgun (WGS) entry which is preliminary data.</text>
</comment>
<proteinExistence type="predicted"/>
<reference evidence="2" key="1">
    <citation type="submission" date="2023-03" db="EMBL/GenBank/DDBJ databases">
        <title>Massive genome expansion in bonnet fungi (Mycena s.s.) driven by repeated elements and novel gene families across ecological guilds.</title>
        <authorList>
            <consortium name="Lawrence Berkeley National Laboratory"/>
            <person name="Harder C.B."/>
            <person name="Miyauchi S."/>
            <person name="Viragh M."/>
            <person name="Kuo A."/>
            <person name="Thoen E."/>
            <person name="Andreopoulos B."/>
            <person name="Lu D."/>
            <person name="Skrede I."/>
            <person name="Drula E."/>
            <person name="Henrissat B."/>
            <person name="Morin E."/>
            <person name="Kohler A."/>
            <person name="Barry K."/>
            <person name="LaButti K."/>
            <person name="Morin E."/>
            <person name="Salamov A."/>
            <person name="Lipzen A."/>
            <person name="Mereny Z."/>
            <person name="Hegedus B."/>
            <person name="Baldrian P."/>
            <person name="Stursova M."/>
            <person name="Weitz H."/>
            <person name="Taylor A."/>
            <person name="Grigoriev I.V."/>
            <person name="Nagy L.G."/>
            <person name="Martin F."/>
            <person name="Kauserud H."/>
        </authorList>
    </citation>
    <scope>NUCLEOTIDE SEQUENCE</scope>
    <source>
        <strain evidence="2">CBHHK067</strain>
    </source>
</reference>
<name>A0AAD7G3V0_MYCRO</name>
<dbReference type="Proteomes" id="UP001221757">
    <property type="component" value="Unassembled WGS sequence"/>
</dbReference>
<evidence type="ECO:0000256" key="1">
    <source>
        <dbReference type="SAM" id="MobiDB-lite"/>
    </source>
</evidence>
<gene>
    <name evidence="2" type="ORF">B0H17DRAFT_359173</name>
</gene>
<sequence>MDVPYRASSSASVETPFQVSTSARRAQAMGLRSDFRPGRGTVRRFILTLFGPSDVPSPDATRSPVPAPTPSLICVASKSSRLPGQASVVPLQTVVAHLAQVCARRAAAPFSAGNGSWTGPGGVCVVRSSASRAEPSRPLLILDLSFLFSRYSSALPSHRHGLFVGHHPPLSQPPPPSLLLPAVPLPRRQRQLVSDTSTKPPSGRGALGRVGE</sequence>
<organism evidence="2 3">
    <name type="scientific">Mycena rosella</name>
    <name type="common">Pink bonnet</name>
    <name type="synonym">Agaricus rosellus</name>
    <dbReference type="NCBI Taxonomy" id="1033263"/>
    <lineage>
        <taxon>Eukaryota</taxon>
        <taxon>Fungi</taxon>
        <taxon>Dikarya</taxon>
        <taxon>Basidiomycota</taxon>
        <taxon>Agaricomycotina</taxon>
        <taxon>Agaricomycetes</taxon>
        <taxon>Agaricomycetidae</taxon>
        <taxon>Agaricales</taxon>
        <taxon>Marasmiineae</taxon>
        <taxon>Mycenaceae</taxon>
        <taxon>Mycena</taxon>
    </lineage>
</organism>
<dbReference type="EMBL" id="JARKIE010000296">
    <property type="protein sequence ID" value="KAJ7656702.1"/>
    <property type="molecule type" value="Genomic_DNA"/>
</dbReference>